<evidence type="ECO:0000256" key="1">
    <source>
        <dbReference type="ARBA" id="ARBA00022723"/>
    </source>
</evidence>
<sequence>MDIPDMDDLLDELEKSTSEIMLPPSEPFYPSESIDVSGRIVHLKDDEMPNSLPKNDHVVKKASIDEKESDSILANAYEELDGESQISQLNYAKGEFSNTQELNPNQIEGEGSQVLVPEENGVSSDQHSFDDVLEKDKNQVNMEKVELTEKDLPISENETTNESNILDNSLSNERNSVVEDKIPIQEQEMYVNYEEEHKFENVPNKPDEEPIVSEEQDDLVKQMAEVEEWIKSMETNENMVPMPKPVHLNSNTPYEEYYHDLPKTSDIDEHESHEIDFKTQSEILKLPEEKLGELLEETSEIPPDLVKKPETEKTIENHIEEQSSIEQQEQIEKEVQEEFHRYMDKIVHEAFSEAMNHVEATSFNGYENESLDYQALETASKTKDPTDNENEITKNEEELDSINERAKPNDEDDEPQGTSSSYVIQDHVHLPENIEVITITDTETPDELENFNEEGQNLNTTDLHEPSEQGVTERKSVVESTHDISVVNTHIHLTESELQLGKAKPIWIPDSESTKCMICSTRFTVLYRRHHCRSCGRVLCANCCTLRRALPYVGDSEKKQRICEPCNRTLDRIDEYEKDQAQKRLQTASTEASLAEENTQPTPGPSSEAIPVQRKKSVLKKRPESYETETAEADGNFRPVGEKPPKRSVVFRDGISPGEDTDNLPTTSNGLTDDSSPEVTSQIKKLPKRNNLSSRRVREKRAEEEQLCLIHDDFVYLVDIDAELHRTTLDQLAAKLSTGLCVDVAIKRNLHAKIQLYKMSSYPEPIWFISTRGFNTIGVDELVIIYEVSTSNQLTGNENPTSALPLDVLKFFDRIFMDALSPINESLDEKVGIRRCINRINRFYALPSGQLHGIDAAGVIFQRPYGQNFEDLPIPSTPFLVGILVKSSEIVWTMACYNRLLYCLGMKSSYYPFPIVNPRNRDSMYTKDTTMTVLKVFNDFKNWSYRVSRIPGSVVSLCDKKTQIIIPSWMKEEIKTLVESNRSMICWILDFNDQADSCFVCEQKGNGGYTTHIFTNGGKSRRVTGASFVIFDGALKHSNEKFIVTVIEDGIVVRMQSETMDEAVRCLLAGQNFHLESSSMVVDIIWEDKFTPIYTTGALISPIDGSDIGGKYQYGLVLHRQFRSMNFIPTANEWALRLSTVINMEDGKFPSVLQPKYFDICEQMAAQIATTIAPFIGVLVANNHRFVAIRVRIDTDNVTYDTAKWPGMEDEHFVWTVTLDDQIIPYLYNLCAILPSGFHVEMHMPIVSARGLPIGDL</sequence>
<name>A0A914CE74_9BILA</name>
<feature type="compositionally biased region" description="Polar residues" evidence="5">
    <location>
        <begin position="663"/>
        <end position="683"/>
    </location>
</feature>
<keyword evidence="1" id="KW-0479">Metal-binding</keyword>
<evidence type="ECO:0000256" key="2">
    <source>
        <dbReference type="ARBA" id="ARBA00022771"/>
    </source>
</evidence>
<dbReference type="WBParaSite" id="ACRNAN_Path_989.g3801.t1">
    <property type="protein sequence ID" value="ACRNAN_Path_989.g3801.t1"/>
    <property type="gene ID" value="ACRNAN_Path_989.g3801"/>
</dbReference>
<dbReference type="InterPro" id="IPR013083">
    <property type="entry name" value="Znf_RING/FYVE/PHD"/>
</dbReference>
<dbReference type="GO" id="GO:0016197">
    <property type="term" value="P:endosomal transport"/>
    <property type="evidence" value="ECO:0007669"/>
    <property type="project" value="TreeGrafter"/>
</dbReference>
<dbReference type="InterPro" id="IPR000306">
    <property type="entry name" value="Znf_FYVE"/>
</dbReference>
<dbReference type="SMART" id="SM01421">
    <property type="entry name" value="DUF3480"/>
    <property type="match status" value="1"/>
</dbReference>
<dbReference type="PANTHER" id="PTHR46319:SF3">
    <property type="entry name" value="ZINC FINGER FYVE DOMAIN-CONTAINING PROTEIN"/>
    <property type="match status" value="1"/>
</dbReference>
<evidence type="ECO:0000256" key="5">
    <source>
        <dbReference type="SAM" id="MobiDB-lite"/>
    </source>
</evidence>
<evidence type="ECO:0000256" key="4">
    <source>
        <dbReference type="PROSITE-ProRule" id="PRU00091"/>
    </source>
</evidence>
<evidence type="ECO:0000313" key="8">
    <source>
        <dbReference type="WBParaSite" id="ACRNAN_Path_989.g3801.t1"/>
    </source>
</evidence>
<protein>
    <submittedName>
        <fullName evidence="8">FYVE-type domain-containing protein</fullName>
    </submittedName>
</protein>
<feature type="domain" description="FYVE-type" evidence="6">
    <location>
        <begin position="510"/>
        <end position="571"/>
    </location>
</feature>
<reference evidence="8" key="1">
    <citation type="submission" date="2022-11" db="UniProtKB">
        <authorList>
            <consortium name="WormBaseParasite"/>
        </authorList>
    </citation>
    <scope>IDENTIFICATION</scope>
</reference>
<dbReference type="SUPFAM" id="SSF57903">
    <property type="entry name" value="FYVE/PHD zinc finger"/>
    <property type="match status" value="1"/>
</dbReference>
<dbReference type="GO" id="GO:0031901">
    <property type="term" value="C:early endosome membrane"/>
    <property type="evidence" value="ECO:0007669"/>
    <property type="project" value="TreeGrafter"/>
</dbReference>
<dbReference type="InterPro" id="IPR017455">
    <property type="entry name" value="Znf_FYVE-rel"/>
</dbReference>
<proteinExistence type="predicted"/>
<keyword evidence="7" id="KW-1185">Reference proteome</keyword>
<dbReference type="AlphaFoldDB" id="A0A914CE74"/>
<feature type="compositionally biased region" description="Basic and acidic residues" evidence="5">
    <location>
        <begin position="127"/>
        <end position="153"/>
    </location>
</feature>
<dbReference type="Gene3D" id="3.30.500.40">
    <property type="match status" value="1"/>
</dbReference>
<feature type="compositionally biased region" description="Polar residues" evidence="5">
    <location>
        <begin position="156"/>
        <end position="172"/>
    </location>
</feature>
<evidence type="ECO:0000256" key="3">
    <source>
        <dbReference type="ARBA" id="ARBA00022833"/>
    </source>
</evidence>
<dbReference type="PANTHER" id="PTHR46319">
    <property type="entry name" value="ZINC FINGER FYVE DOMAIN-CONTAINING PROTEIN"/>
    <property type="match status" value="1"/>
</dbReference>
<feature type="region of interest" description="Disordered" evidence="5">
    <location>
        <begin position="580"/>
        <end position="698"/>
    </location>
</feature>
<dbReference type="Gene3D" id="3.30.1360.220">
    <property type="entry name" value="Domain of unknown function (DUF3480), N-terminal subdomain"/>
    <property type="match status" value="1"/>
</dbReference>
<dbReference type="Pfam" id="PF01363">
    <property type="entry name" value="FYVE"/>
    <property type="match status" value="1"/>
</dbReference>
<feature type="compositionally biased region" description="Basic and acidic residues" evidence="5">
    <location>
        <begin position="380"/>
        <end position="409"/>
    </location>
</feature>
<keyword evidence="2 4" id="KW-0863">Zinc-finger</keyword>
<dbReference type="SMART" id="SM00064">
    <property type="entry name" value="FYVE"/>
    <property type="match status" value="1"/>
</dbReference>
<keyword evidence="3" id="KW-0862">Zinc</keyword>
<feature type="region of interest" description="Disordered" evidence="5">
    <location>
        <begin position="199"/>
        <end position="219"/>
    </location>
</feature>
<dbReference type="Pfam" id="PF11979">
    <property type="entry name" value="SARA_C"/>
    <property type="match status" value="1"/>
</dbReference>
<dbReference type="Proteomes" id="UP000887540">
    <property type="component" value="Unplaced"/>
</dbReference>
<feature type="region of interest" description="Disordered" evidence="5">
    <location>
        <begin position="120"/>
        <end position="172"/>
    </location>
</feature>
<dbReference type="Gene3D" id="3.30.40.10">
    <property type="entry name" value="Zinc/RING finger domain, C3HC4 (zinc finger)"/>
    <property type="match status" value="1"/>
</dbReference>
<evidence type="ECO:0000313" key="7">
    <source>
        <dbReference type="Proteomes" id="UP000887540"/>
    </source>
</evidence>
<feature type="region of interest" description="Disordered" evidence="5">
    <location>
        <begin position="378"/>
        <end position="419"/>
    </location>
</feature>
<organism evidence="7 8">
    <name type="scientific">Acrobeloides nanus</name>
    <dbReference type="NCBI Taxonomy" id="290746"/>
    <lineage>
        <taxon>Eukaryota</taxon>
        <taxon>Metazoa</taxon>
        <taxon>Ecdysozoa</taxon>
        <taxon>Nematoda</taxon>
        <taxon>Chromadorea</taxon>
        <taxon>Rhabditida</taxon>
        <taxon>Tylenchina</taxon>
        <taxon>Cephalobomorpha</taxon>
        <taxon>Cephaloboidea</taxon>
        <taxon>Cephalobidae</taxon>
        <taxon>Acrobeloides</taxon>
    </lineage>
</organism>
<dbReference type="PROSITE" id="PS50178">
    <property type="entry name" value="ZF_FYVE"/>
    <property type="match status" value="1"/>
</dbReference>
<dbReference type="InterPro" id="IPR011011">
    <property type="entry name" value="Znf_FYVE_PHD"/>
</dbReference>
<feature type="compositionally biased region" description="Basic and acidic residues" evidence="5">
    <location>
        <begin position="199"/>
        <end position="208"/>
    </location>
</feature>
<dbReference type="GO" id="GO:0008270">
    <property type="term" value="F:zinc ion binding"/>
    <property type="evidence" value="ECO:0007669"/>
    <property type="project" value="UniProtKB-KW"/>
</dbReference>
<feature type="compositionally biased region" description="Polar residues" evidence="5">
    <location>
        <begin position="583"/>
        <end position="601"/>
    </location>
</feature>
<accession>A0A914CE74</accession>
<dbReference type="InterPro" id="IPR022557">
    <property type="entry name" value="SARA-like_C"/>
</dbReference>
<evidence type="ECO:0000259" key="6">
    <source>
        <dbReference type="PROSITE" id="PS50178"/>
    </source>
</evidence>